<dbReference type="SUPFAM" id="SSF53756">
    <property type="entry name" value="UDP-Glycosyltransferase/glycogen phosphorylase"/>
    <property type="match status" value="1"/>
</dbReference>
<dbReference type="PANTHER" id="PTHR48050:SF13">
    <property type="entry name" value="STEROL 3-BETA-GLUCOSYLTRANSFERASE UGT80A2"/>
    <property type="match status" value="1"/>
</dbReference>
<keyword evidence="6" id="KW-1185">Reference proteome</keyword>
<feature type="compositionally biased region" description="Basic and acidic residues" evidence="2">
    <location>
        <begin position="636"/>
        <end position="648"/>
    </location>
</feature>
<evidence type="ECO:0000313" key="6">
    <source>
        <dbReference type="Proteomes" id="UP000824998"/>
    </source>
</evidence>
<dbReference type="FunFam" id="3.40.50.2000:FF:000268">
    <property type="entry name" value="Glycosyltransferase family 1 protein"/>
    <property type="match status" value="1"/>
</dbReference>
<evidence type="ECO:0000256" key="1">
    <source>
        <dbReference type="ARBA" id="ARBA00022679"/>
    </source>
</evidence>
<dbReference type="InterPro" id="IPR004276">
    <property type="entry name" value="GlycoTrans_28_N"/>
</dbReference>
<evidence type="ECO:0008006" key="7">
    <source>
        <dbReference type="Google" id="ProtNLM"/>
    </source>
</evidence>
<keyword evidence="1" id="KW-0808">Transferase</keyword>
<feature type="region of interest" description="Disordered" evidence="2">
    <location>
        <begin position="631"/>
        <end position="650"/>
    </location>
</feature>
<evidence type="ECO:0000259" key="3">
    <source>
        <dbReference type="Pfam" id="PF03033"/>
    </source>
</evidence>
<dbReference type="Proteomes" id="UP000824998">
    <property type="component" value="Unassembled WGS sequence"/>
</dbReference>
<evidence type="ECO:0000313" key="5">
    <source>
        <dbReference type="EMBL" id="KAG9230525.1"/>
    </source>
</evidence>
<feature type="domain" description="Erythromycin biosynthesis protein CIII-like C-terminal" evidence="4">
    <location>
        <begin position="414"/>
        <end position="494"/>
    </location>
</feature>
<dbReference type="Gene3D" id="3.40.50.2000">
    <property type="entry name" value="Glycogen Phosphorylase B"/>
    <property type="match status" value="2"/>
</dbReference>
<dbReference type="Pfam" id="PF03033">
    <property type="entry name" value="Glyco_transf_28"/>
    <property type="match status" value="1"/>
</dbReference>
<proteinExistence type="predicted"/>
<dbReference type="InterPro" id="IPR050426">
    <property type="entry name" value="Glycosyltransferase_28"/>
</dbReference>
<dbReference type="FunFam" id="3.40.50.2000:FF:000009">
    <property type="entry name" value="Sterol 3-beta-glucosyltransferase UGT80A2"/>
    <property type="match status" value="1"/>
</dbReference>
<dbReference type="CDD" id="cd03784">
    <property type="entry name" value="GT1_Gtf-like"/>
    <property type="match status" value="1"/>
</dbReference>
<dbReference type="EMBL" id="MU251665">
    <property type="protein sequence ID" value="KAG9230525.1"/>
    <property type="molecule type" value="Genomic_DNA"/>
</dbReference>
<dbReference type="Pfam" id="PF06722">
    <property type="entry name" value="EryCIII-like_C"/>
    <property type="match status" value="1"/>
</dbReference>
<feature type="domain" description="Glycosyltransferase family 28 N-terminal" evidence="3">
    <location>
        <begin position="91"/>
        <end position="154"/>
    </location>
</feature>
<dbReference type="GO" id="GO:0016906">
    <property type="term" value="F:sterol 3-beta-glucosyltransferase activity"/>
    <property type="evidence" value="ECO:0007669"/>
    <property type="project" value="UniProtKB-ARBA"/>
</dbReference>
<dbReference type="GO" id="GO:0005975">
    <property type="term" value="P:carbohydrate metabolic process"/>
    <property type="evidence" value="ECO:0007669"/>
    <property type="project" value="InterPro"/>
</dbReference>
<comment type="caution">
    <text evidence="5">The sequence shown here is derived from an EMBL/GenBank/DDBJ whole genome shotgun (WGS) entry which is preliminary data.</text>
</comment>
<evidence type="ECO:0000259" key="4">
    <source>
        <dbReference type="Pfam" id="PF06722"/>
    </source>
</evidence>
<gene>
    <name evidence="5" type="ORF">BJ875DRAFT_384927</name>
</gene>
<sequence length="920" mass="101548">MTEATLRPNLGRINTTSHNFRADAEVTTDGRAKINLHNFSARASKLIAKRLDERPAWKLPIGEHLTANNKNYETDFQSVLGKYSGIPRINIAIFIVGSRGDVQPFIPIAQLLSQPPYNHRVRICTHPVFKPFVEENELEFFSIGGDPATLMAYMVKNPGLMPGIESFKAGDIGKRRADISEILHGCWRGCIESGDGMGGQAKPGLSAEDTDNLFVAEAIIANPPSYAHIHCAEKLGIPLHMMFTMPWSPTQSFPHPLASIDRHDTDANFANYISYTMMELLAWQGLGDVINRFRIRTLRLDPISPLWGHLLLSRMKVPFTYAWSSTLIHKPQDWQSHINITGFSFLKQASSYQPDDDLIEFLKAGPPPVYIGFGSIVVDDPNHLTNLIFGAVKRAGVRALVSKGWGGLGGEKPPEGIFLLGNVPHDWLFQHVSAVVHHGGAGTTAIGISMGKPTVVVPFFGDQPFWGMMISKAGAGPEPIAFKKMTEESLGNSIMTALTLEIQEGVRKMSEKIVTEQGDVEAAKSFQQAVNWDSMRCLLSPDRVAVWRIKKTNIRLSHLASSVLIDEGLIGVSQLKLQRTDNWHRVRHRDWYIDEGATDPLTGAMAFASGVATKTLSIVFDYKRNISTTIHKQHAATHDKGKDSERSSSEALPVLRKYSVSWDGPVPVNPVQAALSYPPERLELLAQRIASKSVPYQTGQPIRQRSFRAGRLPTRTPQNDAREEEHGLVYETAHDTSNFVTEITRTGLKVPVSFFYNLANGFHNAPSFYFGDETVRRRDNITGLGSGVKVAGKEFAFGLYDGITGVVTQPYNGAVRDGTIGFVTGVGKGAGGLVFKTCAAAFSLPAYTLKGLEKQFQKRHDRPLKAKILAIRLKQSLTEFERASHADKDEVIERWRTLGLDKSGVGLTGMGSRQSMKYGN</sequence>
<organism evidence="5 6">
    <name type="scientific">Amylocarpus encephaloides</name>
    <dbReference type="NCBI Taxonomy" id="45428"/>
    <lineage>
        <taxon>Eukaryota</taxon>
        <taxon>Fungi</taxon>
        <taxon>Dikarya</taxon>
        <taxon>Ascomycota</taxon>
        <taxon>Pezizomycotina</taxon>
        <taxon>Leotiomycetes</taxon>
        <taxon>Helotiales</taxon>
        <taxon>Helotiales incertae sedis</taxon>
        <taxon>Amylocarpus</taxon>
    </lineage>
</organism>
<dbReference type="InterPro" id="IPR010610">
    <property type="entry name" value="EryCIII-like_C"/>
</dbReference>
<dbReference type="InterPro" id="IPR002213">
    <property type="entry name" value="UDP_glucos_trans"/>
</dbReference>
<dbReference type="PANTHER" id="PTHR48050">
    <property type="entry name" value="STEROL 3-BETA-GLUCOSYLTRANSFERASE"/>
    <property type="match status" value="1"/>
</dbReference>
<protein>
    <recommendedName>
        <fullName evidence="7">Glycosyltransferase family 28 N-terminal domain-containing protein</fullName>
    </recommendedName>
</protein>
<evidence type="ECO:0000256" key="2">
    <source>
        <dbReference type="SAM" id="MobiDB-lite"/>
    </source>
</evidence>
<name>A0A9P7YCF2_9HELO</name>
<accession>A0A9P7YCF2</accession>
<reference evidence="5" key="1">
    <citation type="journal article" date="2021" name="IMA Fungus">
        <title>Genomic characterization of three marine fungi, including Emericellopsis atlantica sp. nov. with signatures of a generalist lifestyle and marine biomass degradation.</title>
        <authorList>
            <person name="Hagestad O.C."/>
            <person name="Hou L."/>
            <person name="Andersen J.H."/>
            <person name="Hansen E.H."/>
            <person name="Altermark B."/>
            <person name="Li C."/>
            <person name="Kuhnert E."/>
            <person name="Cox R.J."/>
            <person name="Crous P.W."/>
            <person name="Spatafora J.W."/>
            <person name="Lail K."/>
            <person name="Amirebrahimi M."/>
            <person name="Lipzen A."/>
            <person name="Pangilinan J."/>
            <person name="Andreopoulos W."/>
            <person name="Hayes R.D."/>
            <person name="Ng V."/>
            <person name="Grigoriev I.V."/>
            <person name="Jackson S.A."/>
            <person name="Sutton T.D.S."/>
            <person name="Dobson A.D.W."/>
            <person name="Rama T."/>
        </authorList>
    </citation>
    <scope>NUCLEOTIDE SEQUENCE</scope>
    <source>
        <strain evidence="5">TRa018bII</strain>
    </source>
</reference>
<dbReference type="AlphaFoldDB" id="A0A9P7YCF2"/>
<dbReference type="OrthoDB" id="5835829at2759"/>